<feature type="compositionally biased region" description="Basic and acidic residues" evidence="1">
    <location>
        <begin position="1"/>
        <end position="21"/>
    </location>
</feature>
<dbReference type="EMBL" id="LAZR01017564">
    <property type="protein sequence ID" value="KKL99885.1"/>
    <property type="molecule type" value="Genomic_DNA"/>
</dbReference>
<feature type="region of interest" description="Disordered" evidence="1">
    <location>
        <begin position="1"/>
        <end position="33"/>
    </location>
</feature>
<comment type="caution">
    <text evidence="2">The sequence shown here is derived from an EMBL/GenBank/DDBJ whole genome shotgun (WGS) entry which is preliminary data.</text>
</comment>
<dbReference type="AlphaFoldDB" id="A0A0F9J1V8"/>
<name>A0A0F9J1V8_9ZZZZ</name>
<organism evidence="2">
    <name type="scientific">marine sediment metagenome</name>
    <dbReference type="NCBI Taxonomy" id="412755"/>
    <lineage>
        <taxon>unclassified sequences</taxon>
        <taxon>metagenomes</taxon>
        <taxon>ecological metagenomes</taxon>
    </lineage>
</organism>
<proteinExistence type="predicted"/>
<reference evidence="2" key="1">
    <citation type="journal article" date="2015" name="Nature">
        <title>Complex archaea that bridge the gap between prokaryotes and eukaryotes.</title>
        <authorList>
            <person name="Spang A."/>
            <person name="Saw J.H."/>
            <person name="Jorgensen S.L."/>
            <person name="Zaremba-Niedzwiedzka K."/>
            <person name="Martijn J."/>
            <person name="Lind A.E."/>
            <person name="van Eijk R."/>
            <person name="Schleper C."/>
            <person name="Guy L."/>
            <person name="Ettema T.J."/>
        </authorList>
    </citation>
    <scope>NUCLEOTIDE SEQUENCE</scope>
</reference>
<evidence type="ECO:0000313" key="2">
    <source>
        <dbReference type="EMBL" id="KKL99885.1"/>
    </source>
</evidence>
<sequence>YPEVHEPLAEYKVDSKEKEVPTNHCSRRKKPRR</sequence>
<gene>
    <name evidence="2" type="ORF">LCGC14_1809920</name>
</gene>
<accession>A0A0F9J1V8</accession>
<feature type="non-terminal residue" evidence="2">
    <location>
        <position position="1"/>
    </location>
</feature>
<evidence type="ECO:0000256" key="1">
    <source>
        <dbReference type="SAM" id="MobiDB-lite"/>
    </source>
</evidence>
<protein>
    <submittedName>
        <fullName evidence="2">Uncharacterized protein</fullName>
    </submittedName>
</protein>